<proteinExistence type="predicted"/>
<evidence type="ECO:0000313" key="3">
    <source>
        <dbReference type="Proteomes" id="UP001497497"/>
    </source>
</evidence>
<organism evidence="2 3">
    <name type="scientific">Lymnaea stagnalis</name>
    <name type="common">Great pond snail</name>
    <name type="synonym">Helix stagnalis</name>
    <dbReference type="NCBI Taxonomy" id="6523"/>
    <lineage>
        <taxon>Eukaryota</taxon>
        <taxon>Metazoa</taxon>
        <taxon>Spiralia</taxon>
        <taxon>Lophotrochozoa</taxon>
        <taxon>Mollusca</taxon>
        <taxon>Gastropoda</taxon>
        <taxon>Heterobranchia</taxon>
        <taxon>Euthyneura</taxon>
        <taxon>Panpulmonata</taxon>
        <taxon>Hygrophila</taxon>
        <taxon>Lymnaeoidea</taxon>
        <taxon>Lymnaeidae</taxon>
        <taxon>Lymnaea</taxon>
    </lineage>
</organism>
<dbReference type="EMBL" id="CAXITT010000739">
    <property type="protein sequence ID" value="CAL1545828.1"/>
    <property type="molecule type" value="Genomic_DNA"/>
</dbReference>
<feature type="domain" description="C2H2-type" evidence="1">
    <location>
        <begin position="24"/>
        <end position="44"/>
    </location>
</feature>
<dbReference type="InterPro" id="IPR013087">
    <property type="entry name" value="Znf_C2H2_type"/>
</dbReference>
<dbReference type="AlphaFoldDB" id="A0AAV2II13"/>
<comment type="caution">
    <text evidence="2">The sequence shown here is derived from an EMBL/GenBank/DDBJ whole genome shotgun (WGS) entry which is preliminary data.</text>
</comment>
<sequence length="46" mass="5287">MIFQDASLFLLHNGFHAHDEPFRCVVCGAVCKDRIDFNCHLTSHIK</sequence>
<evidence type="ECO:0000259" key="1">
    <source>
        <dbReference type="PROSITE" id="PS00028"/>
    </source>
</evidence>
<protein>
    <recommendedName>
        <fullName evidence="1">C2H2-type domain-containing protein</fullName>
    </recommendedName>
</protein>
<name>A0AAV2II13_LYMST</name>
<evidence type="ECO:0000313" key="2">
    <source>
        <dbReference type="EMBL" id="CAL1545828.1"/>
    </source>
</evidence>
<dbReference type="SUPFAM" id="SSF57667">
    <property type="entry name" value="beta-beta-alpha zinc fingers"/>
    <property type="match status" value="1"/>
</dbReference>
<keyword evidence="3" id="KW-1185">Reference proteome</keyword>
<gene>
    <name evidence="2" type="ORF">GSLYS_00019205001</name>
</gene>
<dbReference type="Proteomes" id="UP001497497">
    <property type="component" value="Unassembled WGS sequence"/>
</dbReference>
<accession>A0AAV2II13</accession>
<dbReference type="PROSITE" id="PS00028">
    <property type="entry name" value="ZINC_FINGER_C2H2_1"/>
    <property type="match status" value="1"/>
</dbReference>
<reference evidence="2 3" key="1">
    <citation type="submission" date="2024-04" db="EMBL/GenBank/DDBJ databases">
        <authorList>
            <consortium name="Genoscope - CEA"/>
            <person name="William W."/>
        </authorList>
    </citation>
    <scope>NUCLEOTIDE SEQUENCE [LARGE SCALE GENOMIC DNA]</scope>
</reference>
<dbReference type="InterPro" id="IPR036236">
    <property type="entry name" value="Znf_C2H2_sf"/>
</dbReference>